<dbReference type="PhylomeDB" id="A7SUX0"/>
<evidence type="ECO:0000256" key="2">
    <source>
        <dbReference type="PROSITE-ProRule" id="PRU00117"/>
    </source>
</evidence>
<protein>
    <recommendedName>
        <fullName evidence="4">K Homology domain-containing protein</fullName>
    </recommendedName>
</protein>
<dbReference type="InParanoid" id="A7SUX0"/>
<evidence type="ECO:0000259" key="4">
    <source>
        <dbReference type="SMART" id="SM00322"/>
    </source>
</evidence>
<name>A7SUX0_NEMVE</name>
<feature type="domain" description="K Homology" evidence="4">
    <location>
        <begin position="156"/>
        <end position="239"/>
    </location>
</feature>
<dbReference type="CDD" id="cd22402">
    <property type="entry name" value="KH-I_IGF2BP_rpt3"/>
    <property type="match status" value="1"/>
</dbReference>
<dbReference type="InterPro" id="IPR036612">
    <property type="entry name" value="KH_dom_type_1_sf"/>
</dbReference>
<dbReference type="GO" id="GO:0005737">
    <property type="term" value="C:cytoplasm"/>
    <property type="evidence" value="ECO:0000318"/>
    <property type="project" value="GO_Central"/>
</dbReference>
<dbReference type="PROSITE" id="PS50084">
    <property type="entry name" value="KH_TYPE_1"/>
    <property type="match status" value="4"/>
</dbReference>
<feature type="domain" description="K Homology" evidence="4">
    <location>
        <begin position="323"/>
        <end position="393"/>
    </location>
</feature>
<keyword evidence="1" id="KW-0677">Repeat</keyword>
<dbReference type="SUPFAM" id="SSF54791">
    <property type="entry name" value="Eukaryotic type KH-domain (KH-domain type I)"/>
    <property type="match status" value="4"/>
</dbReference>
<reference evidence="5 6" key="1">
    <citation type="journal article" date="2007" name="Science">
        <title>Sea anemone genome reveals ancestral eumetazoan gene repertoire and genomic organization.</title>
        <authorList>
            <person name="Putnam N.H."/>
            <person name="Srivastava M."/>
            <person name="Hellsten U."/>
            <person name="Dirks B."/>
            <person name="Chapman J."/>
            <person name="Salamov A."/>
            <person name="Terry A."/>
            <person name="Shapiro H."/>
            <person name="Lindquist E."/>
            <person name="Kapitonov V.V."/>
            <person name="Jurka J."/>
            <person name="Genikhovich G."/>
            <person name="Grigoriev I.V."/>
            <person name="Lucas S.M."/>
            <person name="Steele R.E."/>
            <person name="Finnerty J.R."/>
            <person name="Technau U."/>
            <person name="Martindale M.Q."/>
            <person name="Rokhsar D.S."/>
        </authorList>
    </citation>
    <scope>NUCLEOTIDE SEQUENCE [LARGE SCALE GENOMIC DNA]</scope>
    <source>
        <strain evidence="6">CH2 X CH6</strain>
    </source>
</reference>
<feature type="domain" description="K Homology" evidence="4">
    <location>
        <begin position="404"/>
        <end position="488"/>
    </location>
</feature>
<dbReference type="GO" id="GO:0010468">
    <property type="term" value="P:regulation of gene expression"/>
    <property type="evidence" value="ECO:0000318"/>
    <property type="project" value="GO_Central"/>
</dbReference>
<feature type="region of interest" description="Disordered" evidence="3">
    <location>
        <begin position="37"/>
        <end position="72"/>
    </location>
</feature>
<dbReference type="GO" id="GO:0007399">
    <property type="term" value="P:nervous system development"/>
    <property type="evidence" value="ECO:0000318"/>
    <property type="project" value="GO_Central"/>
</dbReference>
<keyword evidence="6" id="KW-1185">Reference proteome</keyword>
<dbReference type="GO" id="GO:0005829">
    <property type="term" value="C:cytosol"/>
    <property type="evidence" value="ECO:0000318"/>
    <property type="project" value="GO_Central"/>
</dbReference>
<dbReference type="GO" id="GO:0003730">
    <property type="term" value="F:mRNA 3'-UTR binding"/>
    <property type="evidence" value="ECO:0000318"/>
    <property type="project" value="GO_Central"/>
</dbReference>
<dbReference type="HOGENOM" id="CLU_334720_0_0_1"/>
<evidence type="ECO:0000313" key="5">
    <source>
        <dbReference type="EMBL" id="EDO32483.1"/>
    </source>
</evidence>
<feature type="domain" description="K Homology" evidence="4">
    <location>
        <begin position="75"/>
        <end position="146"/>
    </location>
</feature>
<dbReference type="eggNOG" id="KOG2193">
    <property type="taxonomic scope" value="Eukaryota"/>
</dbReference>
<keyword evidence="2" id="KW-0694">RNA-binding</keyword>
<dbReference type="EMBL" id="DS469821">
    <property type="protein sequence ID" value="EDO32483.1"/>
    <property type="molecule type" value="Genomic_DNA"/>
</dbReference>
<dbReference type="Gene3D" id="3.30.1370.10">
    <property type="entry name" value="K Homology domain, type 1"/>
    <property type="match status" value="2"/>
</dbReference>
<dbReference type="FunCoup" id="A7SUX0">
    <property type="interactions" value="191"/>
</dbReference>
<sequence>MDFEGHDDNQMVVPGMPSIQYADGGMHAGEFTYISPEENMAGGQSPPGHDDGREAKNGGAKHKPRGARGRPMKEADYSIRMLIPCKMVGAVIGTSGNKIKKITEATNTSIDIHRKEDRREVDKLVTIRGSPQDCSNANMQIHQLMREETDANLRSNEVEMRLVIHDSHAGRIIGRKGNNLKSVMDETGASSIKVSGNTGDRMGHSSMLNPGDRIVSIKCLIHDESDGEKAVDEDEAFENCMKAECMISGKVHECLKKDMDDLVRSKQMQQPFYQQQMHWNQGQGYGGGMPPAHMMPDNAGGMMNVSQYPYQQAPQQFHQHVSQPIRARLAIPQKYAGAVIGTKGSFCNYMKTLSGASRVHVSPDDKSGERYVEVIGHPMAQYFAQHCVYCKLAEQGYSNSDGELKLRAEVTVPIKGAVRGNKEQQTNIIGKIIGKGGQNVKNLEKETRTYIKIVTDEQDPDPKEAVVQIVGSFASSQHAQYRINEIVNQCQQGGPMNNYQAWLGSLFSHPPWYDFLFKPGTDGIRRKDVERQKSEEDKGSLLGANTEICHSSCHCQGCQSQIEGDDTPVAAREVADSCETIQDDNEQAIHTSKKTKRWKRLQICDNVDTLSDSVVLNLTPKKDRTSIQGVMSRLYEVTVVDESGNALIRYYDEEELCEAEGAESVDEVFARYRQDQQCALEIQCASGKSTYLKGFVELTPDLKEVARRKRSSFFQKQTLAYLDEGTNDSDSVEESEEDAVSEKEEEHGDERLSEEGDSLCCDETPEEAAIDVAHTEREEEQPDECDVTLQAQTPVYDHAQTTARSPCIVVKKSPSFRRKKKDLRWIKRQEKKRGMRTHAMLMTLLIMNTLSVS</sequence>
<feature type="compositionally biased region" description="Basic and acidic residues" evidence="3">
    <location>
        <begin position="740"/>
        <end position="754"/>
    </location>
</feature>
<dbReference type="AlphaFoldDB" id="A7SUX0"/>
<dbReference type="Proteomes" id="UP000001593">
    <property type="component" value="Unassembled WGS sequence"/>
</dbReference>
<dbReference type="PANTHER" id="PTHR10288">
    <property type="entry name" value="KH DOMAIN CONTAINING RNA BINDING PROTEIN"/>
    <property type="match status" value="1"/>
</dbReference>
<accession>A7SUX0</accession>
<evidence type="ECO:0000313" key="6">
    <source>
        <dbReference type="Proteomes" id="UP000001593"/>
    </source>
</evidence>
<evidence type="ECO:0000256" key="3">
    <source>
        <dbReference type="SAM" id="MobiDB-lite"/>
    </source>
</evidence>
<feature type="compositionally biased region" description="Acidic residues" evidence="3">
    <location>
        <begin position="725"/>
        <end position="739"/>
    </location>
</feature>
<gene>
    <name evidence="5" type="ORF">NEMVEDRAFT_v1g247556</name>
</gene>
<dbReference type="Gene3D" id="3.30.310.210">
    <property type="match status" value="1"/>
</dbReference>
<feature type="compositionally biased region" description="Basic residues" evidence="3">
    <location>
        <begin position="59"/>
        <end position="70"/>
    </location>
</feature>
<organism evidence="5 6">
    <name type="scientific">Nematostella vectensis</name>
    <name type="common">Starlet sea anemone</name>
    <dbReference type="NCBI Taxonomy" id="45351"/>
    <lineage>
        <taxon>Eukaryota</taxon>
        <taxon>Metazoa</taxon>
        <taxon>Cnidaria</taxon>
        <taxon>Anthozoa</taxon>
        <taxon>Hexacorallia</taxon>
        <taxon>Actiniaria</taxon>
        <taxon>Edwardsiidae</taxon>
        <taxon>Nematostella</taxon>
    </lineage>
</organism>
<dbReference type="GO" id="GO:0005634">
    <property type="term" value="C:nucleus"/>
    <property type="evidence" value="ECO:0000318"/>
    <property type="project" value="GO_Central"/>
</dbReference>
<dbReference type="STRING" id="45351.A7SUX0"/>
<dbReference type="InterPro" id="IPR004087">
    <property type="entry name" value="KH_dom"/>
</dbReference>
<dbReference type="SMART" id="SM00322">
    <property type="entry name" value="KH"/>
    <property type="match status" value="4"/>
</dbReference>
<proteinExistence type="predicted"/>
<dbReference type="CDD" id="cd22400">
    <property type="entry name" value="KH-I_IGF2BP_rpt1"/>
    <property type="match status" value="1"/>
</dbReference>
<dbReference type="Pfam" id="PF00013">
    <property type="entry name" value="KH_1"/>
    <property type="match status" value="4"/>
</dbReference>
<dbReference type="InterPro" id="IPR004088">
    <property type="entry name" value="KH_dom_type_1"/>
</dbReference>
<evidence type="ECO:0000256" key="1">
    <source>
        <dbReference type="ARBA" id="ARBA00022737"/>
    </source>
</evidence>
<feature type="region of interest" description="Disordered" evidence="3">
    <location>
        <begin position="724"/>
        <end position="760"/>
    </location>
</feature>